<dbReference type="InterPro" id="IPR002938">
    <property type="entry name" value="FAD-bd"/>
</dbReference>
<comment type="similarity">
    <text evidence="1">Belongs to the paxM FAD-dependent monooxygenase family.</text>
</comment>
<keyword evidence="6" id="KW-1133">Transmembrane helix</keyword>
<feature type="transmembrane region" description="Helical" evidence="6">
    <location>
        <begin position="12"/>
        <end position="31"/>
    </location>
</feature>
<keyword evidence="5" id="KW-0503">Monooxygenase</keyword>
<dbReference type="PANTHER" id="PTHR13789">
    <property type="entry name" value="MONOOXYGENASE"/>
    <property type="match status" value="1"/>
</dbReference>
<dbReference type="Pfam" id="PF01494">
    <property type="entry name" value="FAD_binding_3"/>
    <property type="match status" value="2"/>
</dbReference>
<keyword evidence="6" id="KW-0472">Membrane</keyword>
<feature type="domain" description="FAD-binding" evidence="7">
    <location>
        <begin position="248"/>
        <end position="308"/>
    </location>
</feature>
<protein>
    <submittedName>
        <fullName evidence="8">Salicylate hydroxylase</fullName>
    </submittedName>
</protein>
<dbReference type="PANTHER" id="PTHR13789:SF314">
    <property type="entry name" value="FAD-BINDING DOMAIN-CONTAINING PROTEIN"/>
    <property type="match status" value="1"/>
</dbReference>
<dbReference type="PRINTS" id="PR00420">
    <property type="entry name" value="RNGMNOXGNASE"/>
</dbReference>
<dbReference type="EMBL" id="JAAOAM010000003">
    <property type="protein sequence ID" value="KAF5559212.1"/>
    <property type="molecule type" value="Genomic_DNA"/>
</dbReference>
<feature type="domain" description="FAD-binding" evidence="7">
    <location>
        <begin position="14"/>
        <end position="203"/>
    </location>
</feature>
<gene>
    <name evidence="8" type="ORF">FMEXI_85</name>
</gene>
<name>A0A8H5JPH4_9HYPO</name>
<proteinExistence type="inferred from homology"/>
<reference evidence="8 9" key="1">
    <citation type="submission" date="2020-05" db="EMBL/GenBank/DDBJ databases">
        <title>Identification and distribution of gene clusters putatively required for synthesis of sphingolipid metabolism inhibitors in phylogenetically diverse species of the filamentous fungus Fusarium.</title>
        <authorList>
            <person name="Kim H.-S."/>
            <person name="Busman M."/>
            <person name="Brown D.W."/>
            <person name="Divon H."/>
            <person name="Uhlig S."/>
            <person name="Proctor R.H."/>
        </authorList>
    </citation>
    <scope>NUCLEOTIDE SEQUENCE [LARGE SCALE GENOMIC DNA]</scope>
    <source>
        <strain evidence="8 9">NRRL 53147</strain>
    </source>
</reference>
<evidence type="ECO:0000256" key="1">
    <source>
        <dbReference type="ARBA" id="ARBA00007992"/>
    </source>
</evidence>
<dbReference type="Proteomes" id="UP000522262">
    <property type="component" value="Unassembled WGS sequence"/>
</dbReference>
<keyword evidence="3" id="KW-0274">FAD</keyword>
<accession>A0A8H5JPH4</accession>
<dbReference type="GO" id="GO:0071949">
    <property type="term" value="F:FAD binding"/>
    <property type="evidence" value="ECO:0007669"/>
    <property type="project" value="InterPro"/>
</dbReference>
<keyword evidence="9" id="KW-1185">Reference proteome</keyword>
<dbReference type="SUPFAM" id="SSF51905">
    <property type="entry name" value="FAD/NAD(P)-binding domain"/>
    <property type="match status" value="1"/>
</dbReference>
<keyword evidence="6" id="KW-0812">Transmembrane</keyword>
<dbReference type="GO" id="GO:0004497">
    <property type="term" value="F:monooxygenase activity"/>
    <property type="evidence" value="ECO:0007669"/>
    <property type="project" value="UniProtKB-KW"/>
</dbReference>
<evidence type="ECO:0000313" key="9">
    <source>
        <dbReference type="Proteomes" id="UP000522262"/>
    </source>
</evidence>
<organism evidence="8 9">
    <name type="scientific">Fusarium mexicanum</name>
    <dbReference type="NCBI Taxonomy" id="751941"/>
    <lineage>
        <taxon>Eukaryota</taxon>
        <taxon>Fungi</taxon>
        <taxon>Dikarya</taxon>
        <taxon>Ascomycota</taxon>
        <taxon>Pezizomycotina</taxon>
        <taxon>Sordariomycetes</taxon>
        <taxon>Hypocreomycetidae</taxon>
        <taxon>Hypocreales</taxon>
        <taxon>Nectriaceae</taxon>
        <taxon>Fusarium</taxon>
        <taxon>Fusarium fujikuroi species complex</taxon>
    </lineage>
</organism>
<evidence type="ECO:0000256" key="3">
    <source>
        <dbReference type="ARBA" id="ARBA00022827"/>
    </source>
</evidence>
<dbReference type="InterPro" id="IPR036188">
    <property type="entry name" value="FAD/NAD-bd_sf"/>
</dbReference>
<dbReference type="InterPro" id="IPR050493">
    <property type="entry name" value="FAD-dep_Monooxygenase_BioMet"/>
</dbReference>
<evidence type="ECO:0000259" key="7">
    <source>
        <dbReference type="Pfam" id="PF01494"/>
    </source>
</evidence>
<keyword evidence="2" id="KW-0285">Flavoprotein</keyword>
<sequence>MDQRIENEKPAPLKIIICGGGIAGFAAALLLREEHDVLVLESSSSNEELGAAITLSINATRLLRRSFTRVGFDKDLAHYVEAEKVGSKFTLLANYTVQATNASKFQELHWKDLSVLLEWPISAITQKYGEPWWYFSRKDVHAELKRAAPSEDGLGTTPRLETSAHVERADSKTGSVFLKSGESYKADLIIGADGIRSSSGNSVFGKLETSPEGLSAYRCMIRTEELRKNPQTQVLTESAKVLMDCYALVGDAAHAMGPHQGQGACQAIEDAEALRIVLSGASSEDVESRLKIYDELRLQRITRVMENTKKMAPQATDSKEFEFKSAQTYSDYHWGYKVAEEAVGLMRAHGLALKILNDETGEVGFE</sequence>
<evidence type="ECO:0000256" key="5">
    <source>
        <dbReference type="ARBA" id="ARBA00023033"/>
    </source>
</evidence>
<evidence type="ECO:0000256" key="6">
    <source>
        <dbReference type="SAM" id="Phobius"/>
    </source>
</evidence>
<comment type="caution">
    <text evidence="8">The sequence shown here is derived from an EMBL/GenBank/DDBJ whole genome shotgun (WGS) entry which is preliminary data.</text>
</comment>
<dbReference type="Gene3D" id="3.50.50.60">
    <property type="entry name" value="FAD/NAD(P)-binding domain"/>
    <property type="match status" value="2"/>
</dbReference>
<evidence type="ECO:0000256" key="4">
    <source>
        <dbReference type="ARBA" id="ARBA00023002"/>
    </source>
</evidence>
<keyword evidence="4" id="KW-0560">Oxidoreductase</keyword>
<dbReference type="AlphaFoldDB" id="A0A8H5JPH4"/>
<evidence type="ECO:0000313" key="8">
    <source>
        <dbReference type="EMBL" id="KAF5559212.1"/>
    </source>
</evidence>
<evidence type="ECO:0000256" key="2">
    <source>
        <dbReference type="ARBA" id="ARBA00022630"/>
    </source>
</evidence>